<evidence type="ECO:0000313" key="3">
    <source>
        <dbReference type="EMBL" id="KYC40097.1"/>
    </source>
</evidence>
<comment type="caution">
    <text evidence="3">The sequence shown here is derived from an EMBL/GenBank/DDBJ whole genome shotgun (WGS) entry which is preliminary data.</text>
</comment>
<name>A0A139X5W1_9CYAN</name>
<proteinExistence type="predicted"/>
<evidence type="ECO:0000313" key="4">
    <source>
        <dbReference type="Proteomes" id="UP000076925"/>
    </source>
</evidence>
<dbReference type="EMBL" id="ANNX02000031">
    <property type="protein sequence ID" value="KYC40097.1"/>
    <property type="molecule type" value="Genomic_DNA"/>
</dbReference>
<dbReference type="InterPro" id="IPR001849">
    <property type="entry name" value="PH_domain"/>
</dbReference>
<gene>
    <name evidence="3" type="ORF">WA1_29550</name>
</gene>
<organism evidence="3 4">
    <name type="scientific">Scytonema hofmannii PCC 7110</name>
    <dbReference type="NCBI Taxonomy" id="128403"/>
    <lineage>
        <taxon>Bacteria</taxon>
        <taxon>Bacillati</taxon>
        <taxon>Cyanobacteriota</taxon>
        <taxon>Cyanophyceae</taxon>
        <taxon>Nostocales</taxon>
        <taxon>Scytonemataceae</taxon>
        <taxon>Scytonema</taxon>
    </lineage>
</organism>
<accession>A0A139X5W1</accession>
<keyword evidence="4" id="KW-1185">Reference proteome</keyword>
<dbReference type="STRING" id="128403.WA1_29550"/>
<evidence type="ECO:0000259" key="2">
    <source>
        <dbReference type="PROSITE" id="PS50003"/>
    </source>
</evidence>
<dbReference type="OrthoDB" id="515239at2"/>
<dbReference type="PROSITE" id="PS50003">
    <property type="entry name" value="PH_DOMAIN"/>
    <property type="match status" value="1"/>
</dbReference>
<evidence type="ECO:0000256" key="1">
    <source>
        <dbReference type="SAM" id="Coils"/>
    </source>
</evidence>
<protein>
    <recommendedName>
        <fullName evidence="2">PH domain-containing protein</fullName>
    </recommendedName>
</protein>
<dbReference type="Proteomes" id="UP000076925">
    <property type="component" value="Unassembled WGS sequence"/>
</dbReference>
<feature type="coiled-coil region" evidence="1">
    <location>
        <begin position="56"/>
        <end position="90"/>
    </location>
</feature>
<sequence length="92" mass="10518">MTYSANNSSTQEEINAWVEQLHELESSAMAGKIMSDEEYNARIQSVIDGSCFQKYLDKILQQKEETLKKLTALSETEKMLREKIAEIKSQKG</sequence>
<reference evidence="3 4" key="1">
    <citation type="journal article" date="2013" name="Genome Biol. Evol.">
        <title>Genomes of Stigonematalean cyanobacteria (subsection V) and the evolution of oxygenic photosynthesis from prokaryotes to plastids.</title>
        <authorList>
            <person name="Dagan T."/>
            <person name="Roettger M."/>
            <person name="Stucken K."/>
            <person name="Landan G."/>
            <person name="Koch R."/>
            <person name="Major P."/>
            <person name="Gould S.B."/>
            <person name="Goremykin V.V."/>
            <person name="Rippka R."/>
            <person name="Tandeau de Marsac N."/>
            <person name="Gugger M."/>
            <person name="Lockhart P.J."/>
            <person name="Allen J.F."/>
            <person name="Brune I."/>
            <person name="Maus I."/>
            <person name="Puhler A."/>
            <person name="Martin W.F."/>
        </authorList>
    </citation>
    <scope>NUCLEOTIDE SEQUENCE [LARGE SCALE GENOMIC DNA]</scope>
    <source>
        <strain evidence="3 4">PCC 7110</strain>
    </source>
</reference>
<dbReference type="AlphaFoldDB" id="A0A139X5W1"/>
<dbReference type="RefSeq" id="WP_017740737.1">
    <property type="nucleotide sequence ID" value="NZ_KQ976354.1"/>
</dbReference>
<keyword evidence="1" id="KW-0175">Coiled coil</keyword>
<feature type="domain" description="PH" evidence="2">
    <location>
        <begin position="1"/>
        <end position="26"/>
    </location>
</feature>